<evidence type="ECO:0000313" key="2">
    <source>
        <dbReference type="EMBL" id="RKF55228.1"/>
    </source>
</evidence>
<keyword evidence="3" id="KW-1185">Reference proteome</keyword>
<evidence type="ECO:0000256" key="1">
    <source>
        <dbReference type="SAM" id="Phobius"/>
    </source>
</evidence>
<evidence type="ECO:0000313" key="3">
    <source>
        <dbReference type="Proteomes" id="UP000286134"/>
    </source>
</evidence>
<organism evidence="2 3">
    <name type="scientific">Erysiphe neolycopersici</name>
    <dbReference type="NCBI Taxonomy" id="212602"/>
    <lineage>
        <taxon>Eukaryota</taxon>
        <taxon>Fungi</taxon>
        <taxon>Dikarya</taxon>
        <taxon>Ascomycota</taxon>
        <taxon>Pezizomycotina</taxon>
        <taxon>Leotiomycetes</taxon>
        <taxon>Erysiphales</taxon>
        <taxon>Erysiphaceae</taxon>
        <taxon>Erysiphe</taxon>
    </lineage>
</organism>
<gene>
    <name evidence="2" type="ORF">OnM2_091037</name>
</gene>
<name>A0A420HCU4_9PEZI</name>
<keyword evidence="1" id="KW-0812">Transmembrane</keyword>
<dbReference type="OrthoDB" id="5341873at2759"/>
<feature type="transmembrane region" description="Helical" evidence="1">
    <location>
        <begin position="12"/>
        <end position="31"/>
    </location>
</feature>
<proteinExistence type="predicted"/>
<sequence length="75" mass="8480">MPTLLDKALNQRSSLIAFTGIIAGVATWMIVGQDIFPKKTEPTGNPETWTREELNQWLIAVDQFCFRATEKLCHS</sequence>
<keyword evidence="1" id="KW-1133">Transmembrane helix</keyword>
<comment type="caution">
    <text evidence="2">The sequence shown here is derived from an EMBL/GenBank/DDBJ whole genome shotgun (WGS) entry which is preliminary data.</text>
</comment>
<protein>
    <recommendedName>
        <fullName evidence="4">STE24 endopeptidase</fullName>
    </recommendedName>
</protein>
<reference evidence="2 3" key="1">
    <citation type="journal article" date="2018" name="BMC Genomics">
        <title>Comparative genome analyses reveal sequence features reflecting distinct modes of host-adaptation between dicot and monocot powdery mildew.</title>
        <authorList>
            <person name="Wu Y."/>
            <person name="Ma X."/>
            <person name="Pan Z."/>
            <person name="Kale S.D."/>
            <person name="Song Y."/>
            <person name="King H."/>
            <person name="Zhang Q."/>
            <person name="Presley C."/>
            <person name="Deng X."/>
            <person name="Wei C.I."/>
            <person name="Xiao S."/>
        </authorList>
    </citation>
    <scope>NUCLEOTIDE SEQUENCE [LARGE SCALE GENOMIC DNA]</scope>
    <source>
        <strain evidence="2">UMSG2</strain>
    </source>
</reference>
<evidence type="ECO:0008006" key="4">
    <source>
        <dbReference type="Google" id="ProtNLM"/>
    </source>
</evidence>
<dbReference type="EMBL" id="MCFK01009149">
    <property type="protein sequence ID" value="RKF55228.1"/>
    <property type="molecule type" value="Genomic_DNA"/>
</dbReference>
<keyword evidence="1" id="KW-0472">Membrane</keyword>
<dbReference type="AlphaFoldDB" id="A0A420HCU4"/>
<dbReference type="Proteomes" id="UP000286134">
    <property type="component" value="Unassembled WGS sequence"/>
</dbReference>
<accession>A0A420HCU4</accession>